<dbReference type="AlphaFoldDB" id="A0A9X2Y981"/>
<name>A0A9X2Y981_9MYCO</name>
<dbReference type="EMBL" id="JACKSJ010000079">
    <property type="protein sequence ID" value="MCV7170303.1"/>
    <property type="molecule type" value="Genomic_DNA"/>
</dbReference>
<feature type="region of interest" description="Disordered" evidence="1">
    <location>
        <begin position="172"/>
        <end position="241"/>
    </location>
</feature>
<reference evidence="2" key="1">
    <citation type="submission" date="2020-07" db="EMBL/GenBank/DDBJ databases">
        <authorList>
            <person name="Pettersson B.M.F."/>
            <person name="Behra P.R.K."/>
            <person name="Ramesh M."/>
            <person name="Das S."/>
            <person name="Dasgupta S."/>
            <person name="Kirsebom L.A."/>
        </authorList>
    </citation>
    <scope>NUCLEOTIDE SEQUENCE</scope>
    <source>
        <strain evidence="2">DSM 44615</strain>
    </source>
</reference>
<dbReference type="Gene3D" id="2.60.40.10">
    <property type="entry name" value="Immunoglobulins"/>
    <property type="match status" value="1"/>
</dbReference>
<dbReference type="GO" id="GO:0005975">
    <property type="term" value="P:carbohydrate metabolic process"/>
    <property type="evidence" value="ECO:0007669"/>
    <property type="project" value="UniProtKB-ARBA"/>
</dbReference>
<gene>
    <name evidence="2" type="ORF">H7I41_10285</name>
</gene>
<accession>A0A9X2Y981</accession>
<dbReference type="Proteomes" id="UP001140293">
    <property type="component" value="Unassembled WGS sequence"/>
</dbReference>
<dbReference type="InterPro" id="IPR010221">
    <property type="entry name" value="VCBS_dom"/>
</dbReference>
<evidence type="ECO:0000256" key="1">
    <source>
        <dbReference type="SAM" id="MobiDB-lite"/>
    </source>
</evidence>
<reference evidence="2" key="2">
    <citation type="journal article" date="2022" name="BMC Genomics">
        <title>Comparative genome analysis of mycobacteria focusing on tRNA and non-coding RNA.</title>
        <authorList>
            <person name="Behra P.R.K."/>
            <person name="Pettersson B.M.F."/>
            <person name="Ramesh M."/>
            <person name="Das S."/>
            <person name="Dasgupta S."/>
            <person name="Kirsebom L.A."/>
        </authorList>
    </citation>
    <scope>NUCLEOTIDE SEQUENCE</scope>
    <source>
        <strain evidence="2">DSM 44615</strain>
    </source>
</reference>
<protein>
    <recommendedName>
        <fullName evidence="4">Tandem-95 repeat protein</fullName>
    </recommendedName>
</protein>
<comment type="caution">
    <text evidence="2">The sequence shown here is derived from an EMBL/GenBank/DDBJ whole genome shotgun (WGS) entry which is preliminary data.</text>
</comment>
<dbReference type="InterPro" id="IPR013783">
    <property type="entry name" value="Ig-like_fold"/>
</dbReference>
<dbReference type="NCBIfam" id="TIGR01965">
    <property type="entry name" value="VCBS_repeat"/>
    <property type="match status" value="3"/>
</dbReference>
<feature type="compositionally biased region" description="Low complexity" evidence="1">
    <location>
        <begin position="49"/>
        <end position="68"/>
    </location>
</feature>
<keyword evidence="3" id="KW-1185">Reference proteome</keyword>
<dbReference type="Pfam" id="PF17963">
    <property type="entry name" value="Big_9"/>
    <property type="match status" value="3"/>
</dbReference>
<organism evidence="2 3">
    <name type="scientific">[Mycobacterium] manitobense</name>
    <dbReference type="NCBI Taxonomy" id="190147"/>
    <lineage>
        <taxon>Bacteria</taxon>
        <taxon>Bacillati</taxon>
        <taxon>Actinomycetota</taxon>
        <taxon>Actinomycetes</taxon>
        <taxon>Mycobacteriales</taxon>
        <taxon>Mycobacteriaceae</taxon>
        <taxon>Mycolicibacterium</taxon>
    </lineage>
</organism>
<evidence type="ECO:0000313" key="2">
    <source>
        <dbReference type="EMBL" id="MCV7170303.1"/>
    </source>
</evidence>
<evidence type="ECO:0000313" key="3">
    <source>
        <dbReference type="Proteomes" id="UP001140293"/>
    </source>
</evidence>
<evidence type="ECO:0008006" key="4">
    <source>
        <dbReference type="Google" id="ProtNLM"/>
    </source>
</evidence>
<proteinExistence type="predicted"/>
<sequence>MGQHSAVNAATHRTIFTGQAAGAANYVGRVGALAVALGIGAAAAGGGVASADDSTGTDSQSSSGAKQAAADDKSTDESADGAKAGRASDGVKLTKPRSPRLPRLQQSDGGRGTAAARRAARSDDTKISTATADRTGSADGATKSEQAAEAGERAPFSERLSAAIRALVPAEISRPADPFDGSSPTSGGDDTKVDSRTRAPARPQNTRTLSDRVRTVVQDSATAEQAGRTPVDAPTAPGPAASVSAAGLTVQRVVTESVAFTTEITTPRSVAPPARQVATAVSSLLAAVGLTSPAGARTGDLPAAPNLAMLGVLQMLRRETENALLTNASTVAPNTVAPRSLVTAAAATTVVTPQPGDYVPTAHGNIGTWMLKSNGQIANYGGATDGGRPLLEPVNVIIIDDTSTTPQESTRRLNRALAVSGYPVETPHSTGYKGLISGQTYGQQPSGFLQAYGNGGSPNVHGRMFGPAPDADGQGYVWTGAFSTQGTTHGYLSFDSARDDLAQSLIDSGAAEQVDVVDMGNGGITGDHDGTAIVLRLKDTLPNTAPVATVTKNAPSTTTGTVTGKVTAVDAEKDKFTYAGSTTDQGTVTVTSTGSWTYTPTAAARHAAAKTGAPDAAKTDTFTITVTDEYGGVDVEQVTVNIVPKNTAPSSVRATVNKADPVGGTATGKVAVTDADGDTITYTASQPANGSVVFAPDGTFVYTPTDAARERARATSITDTDKFTVTVDDGHGGIKTVTVTTAIAPRDSAPIANEPTIGAPATGTGAIKGSVTASDPDGDTFTFSGPTRTTYGTVYVTRSGTWTYTPSAAGRRAAATTPGLTDTFEVTVTDKYGAATKVPITVSVLPTAV</sequence>
<dbReference type="RefSeq" id="WP_264012492.1">
    <property type="nucleotide sequence ID" value="NZ_JACKSJ010000079.1"/>
</dbReference>
<feature type="region of interest" description="Disordered" evidence="1">
    <location>
        <begin position="46"/>
        <end position="156"/>
    </location>
</feature>